<evidence type="ECO:0000256" key="1">
    <source>
        <dbReference type="SAM" id="SignalP"/>
    </source>
</evidence>
<evidence type="ECO:0000313" key="2">
    <source>
        <dbReference type="EMBL" id="GKY88891.1"/>
    </source>
</evidence>
<dbReference type="RefSeq" id="WP_281842929.1">
    <property type="nucleotide sequence ID" value="NZ_BROH01000008.1"/>
</dbReference>
<name>A0ABQ5LV84_9RHOB</name>
<reference evidence="2" key="1">
    <citation type="journal article" date="2023" name="Int. J. Syst. Evol. Microbiol.">
        <title>Sinisalibacter aestuarii sp. nov., isolated from estuarine sediment of the Arakawa River.</title>
        <authorList>
            <person name="Arafat S.T."/>
            <person name="Hirano S."/>
            <person name="Sato A."/>
            <person name="Takeuchi K."/>
            <person name="Yasuda T."/>
            <person name="Terahara T."/>
            <person name="Hamada M."/>
            <person name="Kobayashi T."/>
        </authorList>
    </citation>
    <scope>NUCLEOTIDE SEQUENCE</scope>
    <source>
        <strain evidence="2">B-399</strain>
    </source>
</reference>
<organism evidence="2 3">
    <name type="scientific">Sinisalibacter aestuarii</name>
    <dbReference type="NCBI Taxonomy" id="2949426"/>
    <lineage>
        <taxon>Bacteria</taxon>
        <taxon>Pseudomonadati</taxon>
        <taxon>Pseudomonadota</taxon>
        <taxon>Alphaproteobacteria</taxon>
        <taxon>Rhodobacterales</taxon>
        <taxon>Roseobacteraceae</taxon>
        <taxon>Sinisalibacter</taxon>
    </lineage>
</organism>
<gene>
    <name evidence="2" type="ORF">STA1M1_27600</name>
</gene>
<keyword evidence="1" id="KW-0732">Signal</keyword>
<comment type="caution">
    <text evidence="2">The sequence shown here is derived from an EMBL/GenBank/DDBJ whole genome shotgun (WGS) entry which is preliminary data.</text>
</comment>
<evidence type="ECO:0008006" key="4">
    <source>
        <dbReference type="Google" id="ProtNLM"/>
    </source>
</evidence>
<dbReference type="EMBL" id="BROH01000008">
    <property type="protein sequence ID" value="GKY88891.1"/>
    <property type="molecule type" value="Genomic_DNA"/>
</dbReference>
<evidence type="ECO:0000313" key="3">
    <source>
        <dbReference type="Proteomes" id="UP001144205"/>
    </source>
</evidence>
<sequence length="104" mass="11187">MKHLFLAAGLGLSIAASGAAPAMASGVIQNACLKSDRPAANRELCACLQVVADAVLTPSYQKRGAEFFTDPHKSHETRASGRVADEKFWERWEVFAATAVKHCQ</sequence>
<keyword evidence="3" id="KW-1185">Reference proteome</keyword>
<protein>
    <recommendedName>
        <fullName evidence="4">Arginine transporter</fullName>
    </recommendedName>
</protein>
<accession>A0ABQ5LV84</accession>
<proteinExistence type="predicted"/>
<feature type="signal peptide" evidence="1">
    <location>
        <begin position="1"/>
        <end position="24"/>
    </location>
</feature>
<dbReference type="Proteomes" id="UP001144205">
    <property type="component" value="Unassembled WGS sequence"/>
</dbReference>
<feature type="chain" id="PRO_5046850412" description="Arginine transporter" evidence="1">
    <location>
        <begin position="25"/>
        <end position="104"/>
    </location>
</feature>